<dbReference type="EMBL" id="PVNE01000002">
    <property type="protein sequence ID" value="PRX42295.1"/>
    <property type="molecule type" value="Genomic_DNA"/>
</dbReference>
<evidence type="ECO:0000256" key="2">
    <source>
        <dbReference type="ARBA" id="ARBA00022741"/>
    </source>
</evidence>
<dbReference type="SUPFAM" id="SSF52540">
    <property type="entry name" value="P-loop containing nucleoside triphosphate hydrolases"/>
    <property type="match status" value="1"/>
</dbReference>
<protein>
    <submittedName>
        <fullName evidence="5">Fluoroquinolone transport system ATP-binding protein</fullName>
    </submittedName>
</protein>
<keyword evidence="3 5" id="KW-0067">ATP-binding</keyword>
<evidence type="ECO:0000313" key="5">
    <source>
        <dbReference type="EMBL" id="PRX42295.1"/>
    </source>
</evidence>
<dbReference type="PROSITE" id="PS50893">
    <property type="entry name" value="ABC_TRANSPORTER_2"/>
    <property type="match status" value="1"/>
</dbReference>
<keyword evidence="6" id="KW-1185">Reference proteome</keyword>
<dbReference type="PANTHER" id="PTHR42711:SF18">
    <property type="entry name" value="ABC TRANSPORTER, ATP-BINDING PROTEIN"/>
    <property type="match status" value="1"/>
</dbReference>
<dbReference type="GO" id="GO:0016887">
    <property type="term" value="F:ATP hydrolysis activity"/>
    <property type="evidence" value="ECO:0007669"/>
    <property type="project" value="InterPro"/>
</dbReference>
<feature type="domain" description="ABC transporter" evidence="4">
    <location>
        <begin position="2"/>
        <end position="230"/>
    </location>
</feature>
<dbReference type="InterPro" id="IPR027417">
    <property type="entry name" value="P-loop_NTPase"/>
</dbReference>
<dbReference type="InterPro" id="IPR003439">
    <property type="entry name" value="ABC_transporter-like_ATP-bd"/>
</dbReference>
<reference evidence="5 6" key="1">
    <citation type="submission" date="2018-03" db="EMBL/GenBank/DDBJ databases">
        <title>Genomic Encyclopedia of Archaeal and Bacterial Type Strains, Phase II (KMG-II): from individual species to whole genera.</title>
        <authorList>
            <person name="Goeker M."/>
        </authorList>
    </citation>
    <scope>NUCLEOTIDE SEQUENCE [LARGE SCALE GENOMIC DNA]</scope>
    <source>
        <strain evidence="5 6">DSM 44946</strain>
    </source>
</reference>
<dbReference type="PANTHER" id="PTHR42711">
    <property type="entry name" value="ABC TRANSPORTER ATP-BINDING PROTEIN"/>
    <property type="match status" value="1"/>
</dbReference>
<proteinExistence type="predicted"/>
<dbReference type="GO" id="GO:0005524">
    <property type="term" value="F:ATP binding"/>
    <property type="evidence" value="ECO:0007669"/>
    <property type="project" value="UniProtKB-KW"/>
</dbReference>
<comment type="caution">
    <text evidence="5">The sequence shown here is derived from an EMBL/GenBank/DDBJ whole genome shotgun (WGS) entry which is preliminary data.</text>
</comment>
<dbReference type="RefSeq" id="WP_106343823.1">
    <property type="nucleotide sequence ID" value="NZ_PVNE01000002.1"/>
</dbReference>
<keyword evidence="2" id="KW-0547">Nucleotide-binding</keyword>
<organism evidence="5 6">
    <name type="scientific">Planifilum fimeticola</name>
    <dbReference type="NCBI Taxonomy" id="201975"/>
    <lineage>
        <taxon>Bacteria</taxon>
        <taxon>Bacillati</taxon>
        <taxon>Bacillota</taxon>
        <taxon>Bacilli</taxon>
        <taxon>Bacillales</taxon>
        <taxon>Thermoactinomycetaceae</taxon>
        <taxon>Planifilum</taxon>
    </lineage>
</organism>
<evidence type="ECO:0000256" key="3">
    <source>
        <dbReference type="ARBA" id="ARBA00022840"/>
    </source>
</evidence>
<name>A0A2T0LIY0_9BACL</name>
<accession>A0A2T0LIY0</accession>
<dbReference type="SMART" id="SM00382">
    <property type="entry name" value="AAA"/>
    <property type="match status" value="1"/>
</dbReference>
<dbReference type="InterPro" id="IPR017871">
    <property type="entry name" value="ABC_transporter-like_CS"/>
</dbReference>
<dbReference type="PROSITE" id="PS00211">
    <property type="entry name" value="ABC_TRANSPORTER_1"/>
    <property type="match status" value="1"/>
</dbReference>
<evidence type="ECO:0000313" key="6">
    <source>
        <dbReference type="Proteomes" id="UP000237797"/>
    </source>
</evidence>
<dbReference type="Pfam" id="PF00005">
    <property type="entry name" value="ABC_tran"/>
    <property type="match status" value="1"/>
</dbReference>
<dbReference type="OrthoDB" id="9804819at2"/>
<dbReference type="Proteomes" id="UP000237797">
    <property type="component" value="Unassembled WGS sequence"/>
</dbReference>
<dbReference type="InterPro" id="IPR003593">
    <property type="entry name" value="AAA+_ATPase"/>
</dbReference>
<sequence length="284" mass="32253">MIEVHDLHYRYPGSREAALRGVSFHIKKGEIFGFLGPSGAGKSTLQRILIGLLPDYAGTARVNGVEAKEAGPDFYERIGVAFEFPNFYSRFTALENLSFFSSLYTVETEDPRNLLTKVGLESHSHTRISRFSKGMKTRLNLCRALLNRPLLLFLDEPTSGLDPVNTRIVKEWIREKKAEGTTILITTHNMHVAEELCDRVAFIVNGRIRLIDSPNRLKRIKGRRKIRVEYREGEKLRAIDFDLNGIGANAAFLRLLREREIEAIHTRDVSLEQIFLEITGSVPS</sequence>
<dbReference type="CDD" id="cd03230">
    <property type="entry name" value="ABC_DR_subfamily_A"/>
    <property type="match status" value="1"/>
</dbReference>
<evidence type="ECO:0000259" key="4">
    <source>
        <dbReference type="PROSITE" id="PS50893"/>
    </source>
</evidence>
<dbReference type="Gene3D" id="3.40.50.300">
    <property type="entry name" value="P-loop containing nucleotide triphosphate hydrolases"/>
    <property type="match status" value="1"/>
</dbReference>
<dbReference type="AlphaFoldDB" id="A0A2T0LIY0"/>
<gene>
    <name evidence="5" type="ORF">CLV97_10282</name>
</gene>
<dbReference type="InterPro" id="IPR050763">
    <property type="entry name" value="ABC_transporter_ATP-binding"/>
</dbReference>
<evidence type="ECO:0000256" key="1">
    <source>
        <dbReference type="ARBA" id="ARBA00022448"/>
    </source>
</evidence>
<keyword evidence="1" id="KW-0813">Transport</keyword>